<accession>A0A101LU63</accession>
<keyword evidence="1" id="KW-0496">Mitochondrion</keyword>
<protein>
    <submittedName>
        <fullName evidence="1">Uncharacterized protein</fullName>
    </submittedName>
</protein>
<organism evidence="1">
    <name type="scientific">Picea glauca</name>
    <name type="common">White spruce</name>
    <name type="synonym">Pinus glauca</name>
    <dbReference type="NCBI Taxonomy" id="3330"/>
    <lineage>
        <taxon>Eukaryota</taxon>
        <taxon>Viridiplantae</taxon>
        <taxon>Streptophyta</taxon>
        <taxon>Embryophyta</taxon>
        <taxon>Tracheophyta</taxon>
        <taxon>Spermatophyta</taxon>
        <taxon>Pinopsida</taxon>
        <taxon>Pinidae</taxon>
        <taxon>Conifers I</taxon>
        <taxon>Pinales</taxon>
        <taxon>Pinaceae</taxon>
        <taxon>Picea</taxon>
    </lineage>
</organism>
<proteinExistence type="predicted"/>
<reference evidence="1" key="1">
    <citation type="journal article" date="2015" name="Genome Biol. Evol.">
        <title>Organellar Genomes of White Spruce (Picea glauca): Assembly and Annotation.</title>
        <authorList>
            <person name="Jackman S.D."/>
            <person name="Warren R.L."/>
            <person name="Gibb E.A."/>
            <person name="Vandervalk B.P."/>
            <person name="Mohamadi H."/>
            <person name="Chu J."/>
            <person name="Raymond A."/>
            <person name="Pleasance S."/>
            <person name="Coope R."/>
            <person name="Wildung M.R."/>
            <person name="Ritland C.E."/>
            <person name="Bousquet J."/>
            <person name="Jones S.J."/>
            <person name="Bohlmann J."/>
            <person name="Birol I."/>
        </authorList>
    </citation>
    <scope>NUCLEOTIDE SEQUENCE [LARGE SCALE GENOMIC DNA]</scope>
    <source>
        <tissue evidence="1">Flushing bud</tissue>
    </source>
</reference>
<gene>
    <name evidence="1" type="ORF">ABT39_MTgene2681</name>
</gene>
<comment type="caution">
    <text evidence="1">The sequence shown here is derived from an EMBL/GenBank/DDBJ whole genome shotgun (WGS) entry which is preliminary data.</text>
</comment>
<dbReference type="EMBL" id="LKAM01000019">
    <property type="protein sequence ID" value="KUM45414.1"/>
    <property type="molecule type" value="Genomic_DNA"/>
</dbReference>
<sequence length="51" mass="5845">MGFFVSVILDHCNPIIWGLLIRKYNLPLSWSPSPETYFILKSGLKNGYISD</sequence>
<evidence type="ECO:0000313" key="1">
    <source>
        <dbReference type="EMBL" id="KUM45414.1"/>
    </source>
</evidence>
<geneLocation type="mitochondrion" evidence="1"/>
<dbReference type="AlphaFoldDB" id="A0A101LU63"/>
<name>A0A101LU63_PICGL</name>